<dbReference type="Gene3D" id="1.10.10.10">
    <property type="entry name" value="Winged helix-like DNA-binding domain superfamily/Winged helix DNA-binding domain"/>
    <property type="match status" value="1"/>
</dbReference>
<evidence type="ECO:0000313" key="2">
    <source>
        <dbReference type="EMBL" id="GAA3614483.1"/>
    </source>
</evidence>
<evidence type="ECO:0000259" key="1">
    <source>
        <dbReference type="Pfam" id="PF00196"/>
    </source>
</evidence>
<protein>
    <recommendedName>
        <fullName evidence="1">HTH luxR-type domain-containing protein</fullName>
    </recommendedName>
</protein>
<gene>
    <name evidence="2" type="ORF">GCM10022223_33430</name>
</gene>
<dbReference type="EMBL" id="BAAAZO010000005">
    <property type="protein sequence ID" value="GAA3614483.1"/>
    <property type="molecule type" value="Genomic_DNA"/>
</dbReference>
<dbReference type="Proteomes" id="UP001501074">
    <property type="component" value="Unassembled WGS sequence"/>
</dbReference>
<accession>A0ABP6ZMM2</accession>
<dbReference type="InterPro" id="IPR016032">
    <property type="entry name" value="Sig_transdc_resp-reg_C-effctor"/>
</dbReference>
<name>A0ABP6ZMM2_9ACTN</name>
<feature type="domain" description="HTH luxR-type" evidence="1">
    <location>
        <begin position="51"/>
        <end position="97"/>
    </location>
</feature>
<sequence>MMDEVAGVPSWVTVCGMTERAGALRGKVEIGSRAAANPGYERPGAPGAGALRPVVEGLDNTEIAREVHPSPPTATTHVVQILTELGARHRVRLVVMAHQGDLQQR</sequence>
<keyword evidence="3" id="KW-1185">Reference proteome</keyword>
<evidence type="ECO:0000313" key="3">
    <source>
        <dbReference type="Proteomes" id="UP001501074"/>
    </source>
</evidence>
<organism evidence="2 3">
    <name type="scientific">Kineosporia mesophila</name>
    <dbReference type="NCBI Taxonomy" id="566012"/>
    <lineage>
        <taxon>Bacteria</taxon>
        <taxon>Bacillati</taxon>
        <taxon>Actinomycetota</taxon>
        <taxon>Actinomycetes</taxon>
        <taxon>Kineosporiales</taxon>
        <taxon>Kineosporiaceae</taxon>
        <taxon>Kineosporia</taxon>
    </lineage>
</organism>
<dbReference type="SUPFAM" id="SSF46894">
    <property type="entry name" value="C-terminal effector domain of the bipartite response regulators"/>
    <property type="match status" value="1"/>
</dbReference>
<dbReference type="InterPro" id="IPR000792">
    <property type="entry name" value="Tscrpt_reg_LuxR_C"/>
</dbReference>
<proteinExistence type="predicted"/>
<comment type="caution">
    <text evidence="2">The sequence shown here is derived from an EMBL/GenBank/DDBJ whole genome shotgun (WGS) entry which is preliminary data.</text>
</comment>
<reference evidence="3" key="1">
    <citation type="journal article" date="2019" name="Int. J. Syst. Evol. Microbiol.">
        <title>The Global Catalogue of Microorganisms (GCM) 10K type strain sequencing project: providing services to taxonomists for standard genome sequencing and annotation.</title>
        <authorList>
            <consortium name="The Broad Institute Genomics Platform"/>
            <consortium name="The Broad Institute Genome Sequencing Center for Infectious Disease"/>
            <person name="Wu L."/>
            <person name="Ma J."/>
        </authorList>
    </citation>
    <scope>NUCLEOTIDE SEQUENCE [LARGE SCALE GENOMIC DNA]</scope>
    <source>
        <strain evidence="3">JCM 16902</strain>
    </source>
</reference>
<dbReference type="Pfam" id="PF00196">
    <property type="entry name" value="GerE"/>
    <property type="match status" value="1"/>
</dbReference>
<dbReference type="InterPro" id="IPR036388">
    <property type="entry name" value="WH-like_DNA-bd_sf"/>
</dbReference>